<feature type="compositionally biased region" description="Basic and acidic residues" evidence="6">
    <location>
        <begin position="213"/>
        <end position="224"/>
    </location>
</feature>
<evidence type="ECO:0000256" key="4">
    <source>
        <dbReference type="ARBA" id="ARBA00022807"/>
    </source>
</evidence>
<name>A0A2P8DFD3_9ACTN</name>
<evidence type="ECO:0000259" key="8">
    <source>
        <dbReference type="PROSITE" id="PS50203"/>
    </source>
</evidence>
<dbReference type="GO" id="GO:0004198">
    <property type="term" value="F:calcium-dependent cysteine-type endopeptidase activity"/>
    <property type="evidence" value="ECO:0007669"/>
    <property type="project" value="InterPro"/>
</dbReference>
<accession>A0A2P8DFD3</accession>
<feature type="active site" evidence="5">
    <location>
        <position position="256"/>
    </location>
</feature>
<dbReference type="EMBL" id="PYGA01000013">
    <property type="protein sequence ID" value="PSK95922.1"/>
    <property type="molecule type" value="Genomic_DNA"/>
</dbReference>
<dbReference type="PROSITE" id="PS50203">
    <property type="entry name" value="CALPAIN_CAT"/>
    <property type="match status" value="1"/>
</dbReference>
<dbReference type="RefSeq" id="WP_106584379.1">
    <property type="nucleotide sequence ID" value="NZ_PYGA01000013.1"/>
</dbReference>
<dbReference type="SUPFAM" id="SSF54001">
    <property type="entry name" value="Cysteine proteinases"/>
    <property type="match status" value="1"/>
</dbReference>
<feature type="compositionally biased region" description="Acidic residues" evidence="6">
    <location>
        <begin position="66"/>
        <end position="77"/>
    </location>
</feature>
<dbReference type="InterPro" id="IPR001300">
    <property type="entry name" value="Peptidase_C2_calpain_cat"/>
</dbReference>
<sequence>MPRSSRPHAPRRPAARLRSDIGAGIAEYSAVVILVGVLAAGLTAAVLNTSFTASVTAAVCELTGGDCEEPAPEPDDGGGDRDEVYGKPDKPDSGSGGGSPNQPPAPGRPDDEAFESAEDDIEAIKEYLNDDSDWYNPGSWGKPTAPEEIMKDMTAEELAALYHSLSADEIRELLDQDGVREITLRKLDIDNLRRLHQIAPDKIEPSFADIEDDVKKKSPEHRSNDLAYGEVPGGRLYPEKGEISSDDIEQGGLGDCWWLSGFGAVADTDPEIIRDMIKPNSNGTYTVEFPDGESVTVTPDLVMGEDGSAEFADPGSDAVMWPAILEKAYAEKEGSFGEIEGGFPSDAMETITGHDSEEHDPGDVSESQINEWATGDPKTAVSVTTKPEDDADGERYKDDTLVPGHAYIVKGAKDGRVTLYNPWGHEVSVTMDEFQSHLQSVDTNSLGKD</sequence>
<dbReference type="OrthoDB" id="4617536at2"/>
<gene>
    <name evidence="9" type="ORF">CLV63_11385</name>
</gene>
<feature type="active site" evidence="5">
    <location>
        <position position="405"/>
    </location>
</feature>
<feature type="compositionally biased region" description="Basic and acidic residues" evidence="6">
    <location>
        <begin position="78"/>
        <end position="92"/>
    </location>
</feature>
<feature type="region of interest" description="Disordered" evidence="6">
    <location>
        <begin position="379"/>
        <end position="398"/>
    </location>
</feature>
<keyword evidence="7" id="KW-0812">Transmembrane</keyword>
<dbReference type="AlphaFoldDB" id="A0A2P8DFD3"/>
<dbReference type="PROSITE" id="PS00139">
    <property type="entry name" value="THIOL_PROTEASE_CYS"/>
    <property type="match status" value="1"/>
</dbReference>
<keyword evidence="2 5" id="KW-0645">Protease</keyword>
<evidence type="ECO:0000256" key="1">
    <source>
        <dbReference type="ARBA" id="ARBA00007623"/>
    </source>
</evidence>
<evidence type="ECO:0000256" key="3">
    <source>
        <dbReference type="ARBA" id="ARBA00022801"/>
    </source>
</evidence>
<evidence type="ECO:0000256" key="7">
    <source>
        <dbReference type="SAM" id="Phobius"/>
    </source>
</evidence>
<dbReference type="Pfam" id="PF00648">
    <property type="entry name" value="Peptidase_C2"/>
    <property type="match status" value="1"/>
</dbReference>
<keyword evidence="7" id="KW-0472">Membrane</keyword>
<evidence type="ECO:0000313" key="9">
    <source>
        <dbReference type="EMBL" id="PSK95922.1"/>
    </source>
</evidence>
<dbReference type="PANTHER" id="PTHR10183:SF379">
    <property type="entry name" value="CALPAIN-5"/>
    <property type="match status" value="1"/>
</dbReference>
<evidence type="ECO:0000256" key="6">
    <source>
        <dbReference type="SAM" id="MobiDB-lite"/>
    </source>
</evidence>
<keyword evidence="7" id="KW-1133">Transmembrane helix</keyword>
<proteinExistence type="inferred from homology"/>
<dbReference type="GO" id="GO:0006508">
    <property type="term" value="P:proteolysis"/>
    <property type="evidence" value="ECO:0007669"/>
    <property type="project" value="UniProtKB-KW"/>
</dbReference>
<dbReference type="InterPro" id="IPR022684">
    <property type="entry name" value="Calpain_cysteine_protease"/>
</dbReference>
<keyword evidence="10" id="KW-1185">Reference proteome</keyword>
<comment type="similarity">
    <text evidence="1">Belongs to the peptidase C2 family.</text>
</comment>
<dbReference type="Proteomes" id="UP000240542">
    <property type="component" value="Unassembled WGS sequence"/>
</dbReference>
<comment type="caution">
    <text evidence="9">The sequence shown here is derived from an EMBL/GenBank/DDBJ whole genome shotgun (WGS) entry which is preliminary data.</text>
</comment>
<evidence type="ECO:0000256" key="2">
    <source>
        <dbReference type="ARBA" id="ARBA00022670"/>
    </source>
</evidence>
<feature type="transmembrane region" description="Helical" evidence="7">
    <location>
        <begin position="21"/>
        <end position="47"/>
    </location>
</feature>
<dbReference type="InterPro" id="IPR038765">
    <property type="entry name" value="Papain-like_cys_pep_sf"/>
</dbReference>
<evidence type="ECO:0000313" key="10">
    <source>
        <dbReference type="Proteomes" id="UP000240542"/>
    </source>
</evidence>
<keyword evidence="3 5" id="KW-0378">Hydrolase</keyword>
<evidence type="ECO:0000256" key="5">
    <source>
        <dbReference type="PROSITE-ProRule" id="PRU00239"/>
    </source>
</evidence>
<dbReference type="PANTHER" id="PTHR10183">
    <property type="entry name" value="CALPAIN"/>
    <property type="match status" value="1"/>
</dbReference>
<dbReference type="SMART" id="SM00230">
    <property type="entry name" value="CysPc"/>
    <property type="match status" value="1"/>
</dbReference>
<reference evidence="9 10" key="1">
    <citation type="submission" date="2018-03" db="EMBL/GenBank/DDBJ databases">
        <title>Genomic Encyclopedia of Archaeal and Bacterial Type Strains, Phase II (KMG-II): from individual species to whole genera.</title>
        <authorList>
            <person name="Goeker M."/>
        </authorList>
    </citation>
    <scope>NUCLEOTIDE SEQUENCE [LARGE SCALE GENOMIC DNA]</scope>
    <source>
        <strain evidence="9 10">DSM 45312</strain>
    </source>
</reference>
<keyword evidence="4 5" id="KW-0788">Thiol protease</keyword>
<feature type="active site" evidence="5">
    <location>
        <position position="421"/>
    </location>
</feature>
<protein>
    <submittedName>
        <fullName evidence="9">Calpain family cysteine protease</fullName>
    </submittedName>
</protein>
<feature type="domain" description="Calpain catalytic" evidence="8">
    <location>
        <begin position="247"/>
        <end position="425"/>
    </location>
</feature>
<feature type="region of interest" description="Disordered" evidence="6">
    <location>
        <begin position="66"/>
        <end position="115"/>
    </location>
</feature>
<organism evidence="9 10">
    <name type="scientific">Murinocardiopsis flavida</name>
    <dbReference type="NCBI Taxonomy" id="645275"/>
    <lineage>
        <taxon>Bacteria</taxon>
        <taxon>Bacillati</taxon>
        <taxon>Actinomycetota</taxon>
        <taxon>Actinomycetes</taxon>
        <taxon>Streptosporangiales</taxon>
        <taxon>Nocardiopsidaceae</taxon>
        <taxon>Murinocardiopsis</taxon>
    </lineage>
</organism>
<dbReference type="InterPro" id="IPR000169">
    <property type="entry name" value="Pept_cys_AS"/>
</dbReference>
<feature type="region of interest" description="Disordered" evidence="6">
    <location>
        <begin position="213"/>
        <end position="233"/>
    </location>
</feature>